<dbReference type="PATRIC" id="fig|1423727.3.peg.1170"/>
<evidence type="ECO:0000256" key="1">
    <source>
        <dbReference type="ARBA" id="ARBA00010646"/>
    </source>
</evidence>
<comment type="similarity">
    <text evidence="1">Belongs to the glycosyl hydrolase 25 family.</text>
</comment>
<evidence type="ECO:0000313" key="2">
    <source>
        <dbReference type="EMBL" id="KRM72169.1"/>
    </source>
</evidence>
<comment type="caution">
    <text evidence="2">The sequence shown here is derived from an EMBL/GenBank/DDBJ whole genome shotgun (WGS) entry which is preliminary data.</text>
</comment>
<proteinExistence type="inferred from homology"/>
<dbReference type="SUPFAM" id="SSF51445">
    <property type="entry name" value="(Trans)glycosidases"/>
    <property type="match status" value="1"/>
</dbReference>
<keyword evidence="3" id="KW-1185">Reference proteome</keyword>
<dbReference type="PANTHER" id="PTHR34135:SF2">
    <property type="entry name" value="LYSOZYME"/>
    <property type="match status" value="1"/>
</dbReference>
<dbReference type="PANTHER" id="PTHR34135">
    <property type="entry name" value="LYSOZYME"/>
    <property type="match status" value="1"/>
</dbReference>
<dbReference type="GO" id="GO:0003796">
    <property type="term" value="F:lysozyme activity"/>
    <property type="evidence" value="ECO:0007669"/>
    <property type="project" value="InterPro"/>
</dbReference>
<dbReference type="GO" id="GO:0009253">
    <property type="term" value="P:peptidoglycan catabolic process"/>
    <property type="evidence" value="ECO:0007669"/>
    <property type="project" value="InterPro"/>
</dbReference>
<dbReference type="GO" id="GO:0016998">
    <property type="term" value="P:cell wall macromolecule catabolic process"/>
    <property type="evidence" value="ECO:0007669"/>
    <property type="project" value="InterPro"/>
</dbReference>
<name>A0A0R2B791_9LACO</name>
<gene>
    <name evidence="2" type="ORF">FC34_GL001153</name>
</gene>
<dbReference type="GO" id="GO:0016052">
    <property type="term" value="P:carbohydrate catabolic process"/>
    <property type="evidence" value="ECO:0007669"/>
    <property type="project" value="TreeGrafter"/>
</dbReference>
<dbReference type="Proteomes" id="UP000051672">
    <property type="component" value="Unassembled WGS sequence"/>
</dbReference>
<keyword evidence="2" id="KW-0378">Hydrolase</keyword>
<dbReference type="InterPro" id="IPR002053">
    <property type="entry name" value="Glyco_hydro_25"/>
</dbReference>
<reference evidence="2 3" key="1">
    <citation type="journal article" date="2015" name="Genome Announc.">
        <title>Expanding the biotechnology potential of lactobacilli through comparative genomics of 213 strains and associated genera.</title>
        <authorList>
            <person name="Sun Z."/>
            <person name="Harris H.M."/>
            <person name="McCann A."/>
            <person name="Guo C."/>
            <person name="Argimon S."/>
            <person name="Zhang W."/>
            <person name="Yang X."/>
            <person name="Jeffery I.B."/>
            <person name="Cooney J.C."/>
            <person name="Kagawa T.F."/>
            <person name="Liu W."/>
            <person name="Song Y."/>
            <person name="Salvetti E."/>
            <person name="Wrobel A."/>
            <person name="Rasinkangas P."/>
            <person name="Parkhill J."/>
            <person name="Rea M.C."/>
            <person name="O'Sullivan O."/>
            <person name="Ritari J."/>
            <person name="Douillard F.P."/>
            <person name="Paul Ross R."/>
            <person name="Yang R."/>
            <person name="Briner A.E."/>
            <person name="Felis G.E."/>
            <person name="de Vos W.M."/>
            <person name="Barrangou R."/>
            <person name="Klaenhammer T.R."/>
            <person name="Caufield P.W."/>
            <person name="Cui Y."/>
            <person name="Zhang H."/>
            <person name="O'Toole P.W."/>
        </authorList>
    </citation>
    <scope>NUCLEOTIDE SEQUENCE [LARGE SCALE GENOMIC DNA]</scope>
    <source>
        <strain evidence="2 3">DSM 23927</strain>
    </source>
</reference>
<dbReference type="Pfam" id="PF01183">
    <property type="entry name" value="Glyco_hydro_25"/>
    <property type="match status" value="1"/>
</dbReference>
<organism evidence="2 3">
    <name type="scientific">Lacticaseibacillus brantae DSM 23927</name>
    <dbReference type="NCBI Taxonomy" id="1423727"/>
    <lineage>
        <taxon>Bacteria</taxon>
        <taxon>Bacillati</taxon>
        <taxon>Bacillota</taxon>
        <taxon>Bacilli</taxon>
        <taxon>Lactobacillales</taxon>
        <taxon>Lactobacillaceae</taxon>
        <taxon>Lacticaseibacillus</taxon>
    </lineage>
</organism>
<accession>A0A0R2B791</accession>
<dbReference type="Gene3D" id="3.20.20.80">
    <property type="entry name" value="Glycosidases"/>
    <property type="match status" value="1"/>
</dbReference>
<sequence>MLTLTLGGVTQVFAATKFADVASYQPDDVVFFKSLATDQVAGVVVKLTQGSSDGDNYINPKAANQIKSAKTAGLKVSLYHFAKYSGSKDAKDEADFFASAAKKYGLGTDTVMVDDVEDASLTSPKADTTTFQAELARLGYHNQVTYSMASWFWANKLPLNYPIWVANYGASMPQVDNAAAWQYTSNYEGKSIDMSYDFTGIFTEKSTSANPSTPPVQQAPSSKTVTVKYVPGYGIALWLGLGAEREFSGRRLQDGTSWKTFGEAVIDHAYWYNLGGNQWMQASYTSQPNGQFGLTQPGTVTATASTQLYNGLSKPVATRQLGAGTSWAVHGAAQWNGGTWYNLGGNQWINGSTVK</sequence>
<dbReference type="AlphaFoldDB" id="A0A0R2B791"/>
<dbReference type="InterPro" id="IPR017853">
    <property type="entry name" value="GH"/>
</dbReference>
<dbReference type="EMBL" id="AYZQ01000002">
    <property type="protein sequence ID" value="KRM72169.1"/>
    <property type="molecule type" value="Genomic_DNA"/>
</dbReference>
<dbReference type="PROSITE" id="PS51904">
    <property type="entry name" value="GLYCOSYL_HYDROL_F25_2"/>
    <property type="match status" value="1"/>
</dbReference>
<evidence type="ECO:0000313" key="3">
    <source>
        <dbReference type="Proteomes" id="UP000051672"/>
    </source>
</evidence>
<dbReference type="STRING" id="1423727.FC34_GL001153"/>
<protein>
    <submittedName>
        <fullName evidence="2">Glycoside hydrolase family 25</fullName>
    </submittedName>
</protein>